<dbReference type="GO" id="GO:0051537">
    <property type="term" value="F:2 iron, 2 sulfur cluster binding"/>
    <property type="evidence" value="ECO:0007669"/>
    <property type="project" value="InterPro"/>
</dbReference>
<protein>
    <submittedName>
        <fullName evidence="2">(2Fe-2S)-binding protein</fullName>
    </submittedName>
</protein>
<dbReference type="KEGG" id="sfic:EIZ62_06340"/>
<dbReference type="EMBL" id="CP034279">
    <property type="protein sequence ID" value="QGV77911.1"/>
    <property type="molecule type" value="Genomic_DNA"/>
</dbReference>
<gene>
    <name evidence="2" type="ORF">EIZ62_06340</name>
</gene>
<evidence type="ECO:0000259" key="1">
    <source>
        <dbReference type="Pfam" id="PF11575"/>
    </source>
</evidence>
<dbReference type="OrthoDB" id="5181364at2"/>
<sequence>MPAPALLPTAARGLASPVTDAYARLTEVFPGLRVLELAEDERAPRGAGWVGADELAAGGAALDAFLAWDNAQVLRDYGQQARPDVVASFGLHRYAWPACLLITVPWFLHRRVPRLPVGDVTFQRALGRMTVRVSEFACLPGDPAAALPGARVVPDEEALRGEVRAAVAEHLGPVLDGFGPRMRRGKRALWGMATDEIVEGLWYVGHLLGEEPRAMAELALLLPGSGAAKPYVGTAGFRELAGPDGTPLPTRDRASCCLFYTLRPEDTCVTCPRTCDADRVARLSASA</sequence>
<evidence type="ECO:0000313" key="3">
    <source>
        <dbReference type="Proteomes" id="UP000422572"/>
    </source>
</evidence>
<evidence type="ECO:0000313" key="2">
    <source>
        <dbReference type="EMBL" id="QGV77911.1"/>
    </source>
</evidence>
<dbReference type="RefSeq" id="WP_156691729.1">
    <property type="nucleotide sequence ID" value="NZ_CP034279.1"/>
</dbReference>
<dbReference type="AlphaFoldDB" id="A0A6I6F4U9"/>
<dbReference type="InterPro" id="IPR024726">
    <property type="entry name" value="FhuF_C"/>
</dbReference>
<organism evidence="2 3">
    <name type="scientific">Streptomyces ficellus</name>
    <dbReference type="NCBI Taxonomy" id="1977088"/>
    <lineage>
        <taxon>Bacteria</taxon>
        <taxon>Bacillati</taxon>
        <taxon>Actinomycetota</taxon>
        <taxon>Actinomycetes</taxon>
        <taxon>Kitasatosporales</taxon>
        <taxon>Streptomycetaceae</taxon>
        <taxon>Streptomyces</taxon>
    </lineage>
</organism>
<dbReference type="Proteomes" id="UP000422572">
    <property type="component" value="Chromosome"/>
</dbReference>
<accession>A0A6I6F4U9</accession>
<dbReference type="Pfam" id="PF11575">
    <property type="entry name" value="FhuF_C"/>
    <property type="match status" value="1"/>
</dbReference>
<reference evidence="2 3" key="1">
    <citation type="submission" date="2018-12" db="EMBL/GenBank/DDBJ databases">
        <title>Complete genome sequence of Streptomyces ficellus NRRL8067, the producer of ficellomycin, feldamycin and nojirimycin.</title>
        <authorList>
            <person name="Zhang H."/>
            <person name="Yue R."/>
            <person name="Liu Y."/>
            <person name="Li M."/>
            <person name="Mu H."/>
            <person name="Zhang J."/>
        </authorList>
    </citation>
    <scope>NUCLEOTIDE SEQUENCE [LARGE SCALE GENOMIC DNA]</scope>
    <source>
        <strain evidence="2 3">NRRL 8067</strain>
    </source>
</reference>
<feature type="domain" description="Ferric siderophore reductase C-terminal" evidence="1">
    <location>
        <begin position="253"/>
        <end position="273"/>
    </location>
</feature>
<name>A0A6I6F4U9_9ACTN</name>
<proteinExistence type="predicted"/>
<keyword evidence="3" id="KW-1185">Reference proteome</keyword>